<dbReference type="GO" id="GO:0046872">
    <property type="term" value="F:metal ion binding"/>
    <property type="evidence" value="ECO:0007669"/>
    <property type="project" value="UniProtKB-KW"/>
</dbReference>
<dbReference type="PANTHER" id="PTHR43728">
    <property type="entry name" value="SLR0304 PROTEIN"/>
    <property type="match status" value="1"/>
</dbReference>
<gene>
    <name evidence="7" type="ORF">MNBD_GAMMA12-1523</name>
</gene>
<dbReference type="GO" id="GO:0051536">
    <property type="term" value="F:iron-sulfur cluster binding"/>
    <property type="evidence" value="ECO:0007669"/>
    <property type="project" value="UniProtKB-KW"/>
</dbReference>
<evidence type="ECO:0000256" key="4">
    <source>
        <dbReference type="ARBA" id="ARBA00023014"/>
    </source>
</evidence>
<organism evidence="7">
    <name type="scientific">hydrothermal vent metagenome</name>
    <dbReference type="NCBI Taxonomy" id="652676"/>
    <lineage>
        <taxon>unclassified sequences</taxon>
        <taxon>metagenomes</taxon>
        <taxon>ecological metagenomes</taxon>
    </lineage>
</organism>
<dbReference type="NCBIfam" id="TIGR04167">
    <property type="entry name" value="rSAM_SeCys"/>
    <property type="match status" value="1"/>
</dbReference>
<dbReference type="Gene3D" id="3.20.20.70">
    <property type="entry name" value="Aldolase class I"/>
    <property type="match status" value="1"/>
</dbReference>
<proteinExistence type="predicted"/>
<dbReference type="InterPro" id="IPR013785">
    <property type="entry name" value="Aldolase_TIM"/>
</dbReference>
<dbReference type="Pfam" id="PF12345">
    <property type="entry name" value="DUF3641"/>
    <property type="match status" value="1"/>
</dbReference>
<evidence type="ECO:0000259" key="5">
    <source>
        <dbReference type="Pfam" id="PF04055"/>
    </source>
</evidence>
<keyword evidence="3" id="KW-0408">Iron</keyword>
<dbReference type="CDD" id="cd01335">
    <property type="entry name" value="Radical_SAM"/>
    <property type="match status" value="1"/>
</dbReference>
<dbReference type="InterPro" id="IPR026351">
    <property type="entry name" value="rSAM_ArsS-like"/>
</dbReference>
<dbReference type="SFLD" id="SFLDS00029">
    <property type="entry name" value="Radical_SAM"/>
    <property type="match status" value="1"/>
</dbReference>
<name>A0A3B0YZD2_9ZZZZ</name>
<evidence type="ECO:0000256" key="1">
    <source>
        <dbReference type="ARBA" id="ARBA00022691"/>
    </source>
</evidence>
<accession>A0A3B0YZD2</accession>
<dbReference type="InterPro" id="IPR024521">
    <property type="entry name" value="ArsS-like_C"/>
</dbReference>
<sequence>MRDVGPLLQDISFPAIKRSSLRTLQVNLGYLCNQRCLHCHVNAGPTRTEIMQAETIALVKQFIRNNPIEVLDLTGGAPEMNPHFRELIKFASDFGLRVIDRCNLTILREPGMEGLAEYMAQHKIEITASMPCYLKDNVDNQRGSGVFDISIEVLQHLNSLGYGKPGSDLILNLVFNPQQATLPPPQAALEQDYKTYMQQHYHIEFHELLTLTNMPIKRFGSTLLSKGDFNNYMDLLKLNHAQDNLKSVMCRSTISVDWRGYIYDCDFNQMLELPLTLEDNSPMHLSGISHSELLGNTISVAGHCYGCTAGQGSSCGGAL</sequence>
<feature type="domain" description="Radical SAM core" evidence="5">
    <location>
        <begin position="27"/>
        <end position="168"/>
    </location>
</feature>
<dbReference type="PANTHER" id="PTHR43728:SF1">
    <property type="entry name" value="FE-S OXIDOREDUCTASE"/>
    <property type="match status" value="1"/>
</dbReference>
<reference evidence="7" key="1">
    <citation type="submission" date="2018-06" db="EMBL/GenBank/DDBJ databases">
        <authorList>
            <person name="Zhirakovskaya E."/>
        </authorList>
    </citation>
    <scope>NUCLEOTIDE SEQUENCE</scope>
</reference>
<evidence type="ECO:0000256" key="3">
    <source>
        <dbReference type="ARBA" id="ARBA00023004"/>
    </source>
</evidence>
<dbReference type="GO" id="GO:0003824">
    <property type="term" value="F:catalytic activity"/>
    <property type="evidence" value="ECO:0007669"/>
    <property type="project" value="InterPro"/>
</dbReference>
<keyword evidence="4" id="KW-0411">Iron-sulfur</keyword>
<dbReference type="InterPro" id="IPR058240">
    <property type="entry name" value="rSAM_sf"/>
</dbReference>
<dbReference type="AlphaFoldDB" id="A0A3B0YZD2"/>
<dbReference type="Pfam" id="PF04055">
    <property type="entry name" value="Radical_SAM"/>
    <property type="match status" value="1"/>
</dbReference>
<protein>
    <submittedName>
        <fullName evidence="7">Radical SAM</fullName>
    </submittedName>
</protein>
<evidence type="ECO:0000256" key="2">
    <source>
        <dbReference type="ARBA" id="ARBA00022723"/>
    </source>
</evidence>
<feature type="domain" description="Arsenosugar biosynthesis radical SAM protein ArsS-like C-terminal" evidence="6">
    <location>
        <begin position="182"/>
        <end position="318"/>
    </location>
</feature>
<dbReference type="EMBL" id="UOFL01000216">
    <property type="protein sequence ID" value="VAW81333.1"/>
    <property type="molecule type" value="Genomic_DNA"/>
</dbReference>
<evidence type="ECO:0000259" key="6">
    <source>
        <dbReference type="Pfam" id="PF12345"/>
    </source>
</evidence>
<keyword evidence="2" id="KW-0479">Metal-binding</keyword>
<dbReference type="SUPFAM" id="SSF102114">
    <property type="entry name" value="Radical SAM enzymes"/>
    <property type="match status" value="1"/>
</dbReference>
<dbReference type="InterPro" id="IPR007197">
    <property type="entry name" value="rSAM"/>
</dbReference>
<keyword evidence="1" id="KW-0949">S-adenosyl-L-methionine</keyword>
<evidence type="ECO:0000313" key="7">
    <source>
        <dbReference type="EMBL" id="VAW81333.1"/>
    </source>
</evidence>